<keyword evidence="6" id="KW-0648">Protein biosynthesis</keyword>
<dbReference type="InterPro" id="IPR004364">
    <property type="entry name" value="Aa-tRNA-synt_II"/>
</dbReference>
<evidence type="ECO:0000256" key="6">
    <source>
        <dbReference type="ARBA" id="ARBA00022917"/>
    </source>
</evidence>
<dbReference type="PRINTS" id="PR01042">
    <property type="entry name" value="TRNASYNTHASP"/>
</dbReference>
<dbReference type="Pfam" id="PF00152">
    <property type="entry name" value="tRNA-synt_2"/>
    <property type="match status" value="1"/>
</dbReference>
<evidence type="ECO:0000256" key="4">
    <source>
        <dbReference type="ARBA" id="ARBA00022741"/>
    </source>
</evidence>
<organism evidence="10">
    <name type="scientific">uncultured Thermoplasmata archaeon</name>
    <dbReference type="NCBI Taxonomy" id="376542"/>
    <lineage>
        <taxon>Archaea</taxon>
        <taxon>Methanobacteriati</taxon>
        <taxon>Thermoplasmatota</taxon>
        <taxon>Thermoplasmata</taxon>
        <taxon>environmental samples</taxon>
    </lineage>
</organism>
<dbReference type="InterPro" id="IPR006195">
    <property type="entry name" value="aa-tRNA-synth_II"/>
</dbReference>
<dbReference type="SUPFAM" id="SSF55681">
    <property type="entry name" value="Class II aaRS and biotin synthetases"/>
    <property type="match status" value="1"/>
</dbReference>
<dbReference type="InterPro" id="IPR004365">
    <property type="entry name" value="NA-bd_OB_tRNA"/>
</dbReference>
<evidence type="ECO:0000256" key="5">
    <source>
        <dbReference type="ARBA" id="ARBA00022840"/>
    </source>
</evidence>
<dbReference type="EC" id="6.1.1.22" evidence="2 8"/>
<feature type="domain" description="Aminoacyl-transfer RNA synthetases class-II family profile" evidence="9">
    <location>
        <begin position="131"/>
        <end position="434"/>
    </location>
</feature>
<dbReference type="InterPro" id="IPR045864">
    <property type="entry name" value="aa-tRNA-synth_II/BPL/LPL"/>
</dbReference>
<reference evidence="10" key="1">
    <citation type="submission" date="2020-10" db="EMBL/GenBank/DDBJ databases">
        <title>Diverse heliorhodopsins detected via functional metagenomics in peat lake Actinobacteria, Chloroflexi and Archaea.</title>
        <authorList>
            <person name="Chazan A."/>
            <person name="Rozenberg A."/>
            <person name="Tahan R."/>
            <person name="Mannen K."/>
            <person name="Nagata T."/>
            <person name="Yaish S."/>
            <person name="Larom S."/>
            <person name="Kandori H."/>
            <person name="Inoue K."/>
            <person name="Beja O."/>
            <person name="Pushkarev A."/>
        </authorList>
    </citation>
    <scope>NUCLEOTIDE SEQUENCE</scope>
</reference>
<protein>
    <recommendedName>
        <fullName evidence="2 8">Asparagine--tRNA ligase</fullName>
        <ecNumber evidence="2 8">6.1.1.22</ecNumber>
    </recommendedName>
</protein>
<dbReference type="NCBIfam" id="NF003037">
    <property type="entry name" value="PRK03932.1"/>
    <property type="match status" value="1"/>
</dbReference>
<evidence type="ECO:0000256" key="1">
    <source>
        <dbReference type="ARBA" id="ARBA00008226"/>
    </source>
</evidence>
<dbReference type="Gene3D" id="2.40.50.140">
    <property type="entry name" value="Nucleic acid-binding proteins"/>
    <property type="match status" value="1"/>
</dbReference>
<keyword evidence="3 10" id="KW-0436">Ligase</keyword>
<evidence type="ECO:0000256" key="3">
    <source>
        <dbReference type="ARBA" id="ARBA00022598"/>
    </source>
</evidence>
<evidence type="ECO:0000256" key="7">
    <source>
        <dbReference type="ARBA" id="ARBA00023146"/>
    </source>
</evidence>
<keyword evidence="4" id="KW-0547">Nucleotide-binding</keyword>
<dbReference type="NCBIfam" id="TIGR00457">
    <property type="entry name" value="asnS"/>
    <property type="match status" value="1"/>
</dbReference>
<dbReference type="GO" id="GO:0005524">
    <property type="term" value="F:ATP binding"/>
    <property type="evidence" value="ECO:0007669"/>
    <property type="project" value="UniProtKB-KW"/>
</dbReference>
<dbReference type="PANTHER" id="PTHR22594">
    <property type="entry name" value="ASPARTYL/LYSYL-TRNA SYNTHETASE"/>
    <property type="match status" value="1"/>
</dbReference>
<dbReference type="GO" id="GO:0004816">
    <property type="term" value="F:asparagine-tRNA ligase activity"/>
    <property type="evidence" value="ECO:0007669"/>
    <property type="project" value="UniProtKB-UniRule"/>
</dbReference>
<dbReference type="Gene3D" id="3.30.930.10">
    <property type="entry name" value="Bira Bifunctional Protein, Domain 2"/>
    <property type="match status" value="1"/>
</dbReference>
<proteinExistence type="inferred from homology"/>
<gene>
    <name evidence="10" type="primary">asnS</name>
    <name evidence="10" type="ORF">HULAa36F11_00022</name>
</gene>
<dbReference type="InterPro" id="IPR012340">
    <property type="entry name" value="NA-bd_OB-fold"/>
</dbReference>
<dbReference type="GO" id="GO:0003676">
    <property type="term" value="F:nucleic acid binding"/>
    <property type="evidence" value="ECO:0007669"/>
    <property type="project" value="InterPro"/>
</dbReference>
<evidence type="ECO:0000313" key="10">
    <source>
        <dbReference type="EMBL" id="QOV09139.1"/>
    </source>
</evidence>
<evidence type="ECO:0000259" key="9">
    <source>
        <dbReference type="PROSITE" id="PS50862"/>
    </source>
</evidence>
<dbReference type="InterPro" id="IPR004522">
    <property type="entry name" value="Asn-tRNA-ligase"/>
</dbReference>
<comment type="similarity">
    <text evidence="1">Belongs to the class-II aminoacyl-tRNA synthetase family.</text>
</comment>
<keyword evidence="7" id="KW-0030">Aminoacyl-tRNA synthetase</keyword>
<keyword evidence="5" id="KW-0067">ATP-binding</keyword>
<dbReference type="Pfam" id="PF01336">
    <property type="entry name" value="tRNA_anti-codon"/>
    <property type="match status" value="1"/>
</dbReference>
<dbReference type="GO" id="GO:0006421">
    <property type="term" value="P:asparaginyl-tRNA aminoacylation"/>
    <property type="evidence" value="ECO:0007669"/>
    <property type="project" value="UniProtKB-UniRule"/>
</dbReference>
<evidence type="ECO:0000256" key="2">
    <source>
        <dbReference type="ARBA" id="ARBA00012816"/>
    </source>
</evidence>
<dbReference type="PANTHER" id="PTHR22594:SF34">
    <property type="entry name" value="ASPARAGINE--TRNA LIGASE, MITOCHONDRIAL-RELATED"/>
    <property type="match status" value="1"/>
</dbReference>
<dbReference type="InterPro" id="IPR002312">
    <property type="entry name" value="Asp/Asn-tRNA-synth_IIb"/>
</dbReference>
<name>A0A871XYR9_9ARCH</name>
<evidence type="ECO:0000256" key="8">
    <source>
        <dbReference type="NCBIfam" id="TIGR00457"/>
    </source>
</evidence>
<accession>A0A871XYR9</accession>
<dbReference type="SUPFAM" id="SSF50249">
    <property type="entry name" value="Nucleic acid-binding proteins"/>
    <property type="match status" value="1"/>
</dbReference>
<dbReference type="PROSITE" id="PS50862">
    <property type="entry name" value="AA_TRNA_LIGASE_II"/>
    <property type="match status" value="1"/>
</dbReference>
<sequence>MFNDISNVMSPDFDGKEVQIRGWIWRTRGSGKIVFPTVRDPSGVIQVTVKKGNVPDAQFEDALKALIESSVEITGTLKADDRAPGGFEIMATGFRTVSFAEAYPIQKDQSEEWLRENRHLWIRSRRMVAIMKIRHTVVGAIHQFFRENGYYEFDPPVLQPNQCEGGSTLFEVKFYDMTTYLSQTWQLYAEAGIFALGKIYDMAPTFRAEKSKTSRHLCEFWMAEMEAAWMELPEVTEVAKAEIKFIISEVLKNNRAELLFLERDISKLEVCLQKPFPTITYTEGLDMLKKDGMKVEWGKDLRTLEEEGIMKHFDTPVVVTHYPKEIMAFYKPVDPNAEAPGPVAKCFDMLAPEGGMEIVGGSERDTDIAELSKYLERDGENPANYQFYMDLRKYGSVPHSGYGVGVERLIQWICGLDNIKDAIAFPRTSTRITP</sequence>
<dbReference type="AlphaFoldDB" id="A0A871XYR9"/>
<dbReference type="EMBL" id="MW122884">
    <property type="protein sequence ID" value="QOV09139.1"/>
    <property type="molecule type" value="Genomic_DNA"/>
</dbReference>